<protein>
    <submittedName>
        <fullName evidence="1">Uncharacterized protein</fullName>
    </submittedName>
</protein>
<reference evidence="1 2" key="1">
    <citation type="journal article" date="2013" name="Mar. Genomics">
        <title>Expression of sulfatases in Rhodopirellula baltica and the diversity of sulfatases in the genus Rhodopirellula.</title>
        <authorList>
            <person name="Wegner C.E."/>
            <person name="Richter-Heitmann T."/>
            <person name="Klindworth A."/>
            <person name="Klockow C."/>
            <person name="Richter M."/>
            <person name="Achstetter T."/>
            <person name="Glockner F.O."/>
            <person name="Harder J."/>
        </authorList>
    </citation>
    <scope>NUCLEOTIDE SEQUENCE [LARGE SCALE GENOMIC DNA]</scope>
    <source>
        <strain evidence="1 2">SM41</strain>
    </source>
</reference>
<evidence type="ECO:0000313" key="2">
    <source>
        <dbReference type="Proteomes" id="UP000011885"/>
    </source>
</evidence>
<name>M5TY43_9BACT</name>
<evidence type="ECO:0000313" key="1">
    <source>
        <dbReference type="EMBL" id="EMI53949.1"/>
    </source>
</evidence>
<sequence>MSDQSTALDEIISKLKTERDELQLKIHLASMDAKDDYERISGKVDELNDQYEPVKDAVEESAGNVLAALGLVADELKAGFQRVRKSIGE</sequence>
<dbReference type="EMBL" id="ANOH01000317">
    <property type="protein sequence ID" value="EMI53949.1"/>
    <property type="molecule type" value="Genomic_DNA"/>
</dbReference>
<dbReference type="RefSeq" id="WP_008683620.1">
    <property type="nucleotide sequence ID" value="NZ_ANOH01000317.1"/>
</dbReference>
<comment type="caution">
    <text evidence="1">The sequence shown here is derived from an EMBL/GenBank/DDBJ whole genome shotgun (WGS) entry which is preliminary data.</text>
</comment>
<dbReference type="PATRIC" id="fig|1263870.3.peg.4879"/>
<keyword evidence="2" id="KW-1185">Reference proteome</keyword>
<organism evidence="1 2">
    <name type="scientific">Rhodopirellula sallentina SM41</name>
    <dbReference type="NCBI Taxonomy" id="1263870"/>
    <lineage>
        <taxon>Bacteria</taxon>
        <taxon>Pseudomonadati</taxon>
        <taxon>Planctomycetota</taxon>
        <taxon>Planctomycetia</taxon>
        <taxon>Pirellulales</taxon>
        <taxon>Pirellulaceae</taxon>
        <taxon>Rhodopirellula</taxon>
    </lineage>
</organism>
<proteinExistence type="predicted"/>
<accession>M5TY43</accession>
<dbReference type="AlphaFoldDB" id="M5TY43"/>
<gene>
    <name evidence="1" type="ORF">RSSM_04614</name>
</gene>
<dbReference type="Proteomes" id="UP000011885">
    <property type="component" value="Unassembled WGS sequence"/>
</dbReference>